<dbReference type="OrthoDB" id="3143319at2759"/>
<gene>
    <name evidence="1" type="ORF">MIND_01176100</name>
</gene>
<proteinExistence type="predicted"/>
<organism evidence="1 2">
    <name type="scientific">Mycena indigotica</name>
    <dbReference type="NCBI Taxonomy" id="2126181"/>
    <lineage>
        <taxon>Eukaryota</taxon>
        <taxon>Fungi</taxon>
        <taxon>Dikarya</taxon>
        <taxon>Basidiomycota</taxon>
        <taxon>Agaricomycotina</taxon>
        <taxon>Agaricomycetes</taxon>
        <taxon>Agaricomycetidae</taxon>
        <taxon>Agaricales</taxon>
        <taxon>Marasmiineae</taxon>
        <taxon>Mycenaceae</taxon>
        <taxon>Mycena</taxon>
    </lineage>
</organism>
<comment type="caution">
    <text evidence="1">The sequence shown here is derived from an EMBL/GenBank/DDBJ whole genome shotgun (WGS) entry which is preliminary data.</text>
</comment>
<dbReference type="RefSeq" id="XP_037215202.1">
    <property type="nucleotide sequence ID" value="XM_037368276.1"/>
</dbReference>
<dbReference type="GeneID" id="59350792"/>
<dbReference type="EMBL" id="JACAZF010000011">
    <property type="protein sequence ID" value="KAF7292774.1"/>
    <property type="molecule type" value="Genomic_DNA"/>
</dbReference>
<sequence length="365" mass="40681">MFRTRSQAAPARNNVLRPIIVHDFALKNSPLVSPEETLRLGRLTIENDAVWRTLDASRSVLRDLPLVSFELNAAPPKVRRERPLMPPDWDTVPSDEEIFFTDDLEAFQTTDLDCLFMLPKRTATMAGVEGEESVSKRAKLIEGSLRDLITPPHILSSPPDAPAQKYRGPVYAKEVPIPIPPNAHPLPTPSPYARRIWAIPLRGRLPWRYATTASILVDSAELPKPPDPGTNEILWSGRAIKAFWAFLLDIRANRVLGPIGLSFNVSLVPTVNSQFGGSYMGFGQAQAISEEPAVPSTASSVAFEYMIPLHQIDHIKVYHDAMNSMELRNVLYAWSYVAESGTKMRLLKGARFVLLDERSQGILVL</sequence>
<name>A0A8H6S4J4_9AGAR</name>
<evidence type="ECO:0000313" key="2">
    <source>
        <dbReference type="Proteomes" id="UP000636479"/>
    </source>
</evidence>
<accession>A0A8H6S4J4</accession>
<keyword evidence="2" id="KW-1185">Reference proteome</keyword>
<protein>
    <submittedName>
        <fullName evidence="1">Uncharacterized protein</fullName>
    </submittedName>
</protein>
<evidence type="ECO:0000313" key="1">
    <source>
        <dbReference type="EMBL" id="KAF7292774.1"/>
    </source>
</evidence>
<dbReference type="Proteomes" id="UP000636479">
    <property type="component" value="Unassembled WGS sequence"/>
</dbReference>
<dbReference type="AlphaFoldDB" id="A0A8H6S4J4"/>
<reference evidence="1" key="1">
    <citation type="submission" date="2020-05" db="EMBL/GenBank/DDBJ databases">
        <title>Mycena genomes resolve the evolution of fungal bioluminescence.</title>
        <authorList>
            <person name="Tsai I.J."/>
        </authorList>
    </citation>
    <scope>NUCLEOTIDE SEQUENCE</scope>
    <source>
        <strain evidence="1">171206Taipei</strain>
    </source>
</reference>